<proteinExistence type="predicted"/>
<sequence>MGHFPPYFRLRTLSCCSRLLLTDVKLVSPNGDCGSSALISRRATHLDTQLHAVPSSIAGPGQRIIGPVGVGLTWYRGSLDLGLVTDDERAADVPTSAAACQGGVIGTSTQTSGFSRHRLCVCTSAHRSGDHSSSPKESLTSKLVLHSLRRPQHQLHSAVA</sequence>
<dbReference type="EMBL" id="KV441554">
    <property type="protein sequence ID" value="OAG03407.1"/>
    <property type="molecule type" value="Genomic_DNA"/>
</dbReference>
<dbReference type="GeneID" id="28771088"/>
<reference evidence="1 2" key="1">
    <citation type="submission" date="2016-05" db="EMBL/GenBank/DDBJ databases">
        <title>Comparative analysis of secretome profiles of manganese(II)-oxidizing ascomycete fungi.</title>
        <authorList>
            <consortium name="DOE Joint Genome Institute"/>
            <person name="Zeiner C.A."/>
            <person name="Purvine S.O."/>
            <person name="Zink E.M."/>
            <person name="Wu S."/>
            <person name="Pasa-Tolic L."/>
            <person name="Chaput D.L."/>
            <person name="Haridas S."/>
            <person name="Grigoriev I.V."/>
            <person name="Santelli C.M."/>
            <person name="Hansel C.M."/>
        </authorList>
    </citation>
    <scope>NUCLEOTIDE SEQUENCE [LARGE SCALE GENOMIC DNA]</scope>
    <source>
        <strain evidence="1 2">AP3s5-JAC2a</strain>
    </source>
</reference>
<dbReference type="InParanoid" id="A0A177C9H6"/>
<name>A0A177C9H6_9PLEO</name>
<dbReference type="AlphaFoldDB" id="A0A177C9H6"/>
<organism evidence="1 2">
    <name type="scientific">Paraphaeosphaeria sporulosa</name>
    <dbReference type="NCBI Taxonomy" id="1460663"/>
    <lineage>
        <taxon>Eukaryota</taxon>
        <taxon>Fungi</taxon>
        <taxon>Dikarya</taxon>
        <taxon>Ascomycota</taxon>
        <taxon>Pezizomycotina</taxon>
        <taxon>Dothideomycetes</taxon>
        <taxon>Pleosporomycetidae</taxon>
        <taxon>Pleosporales</taxon>
        <taxon>Massarineae</taxon>
        <taxon>Didymosphaeriaceae</taxon>
        <taxon>Paraphaeosphaeria</taxon>
    </lineage>
</organism>
<evidence type="ECO:0000313" key="2">
    <source>
        <dbReference type="Proteomes" id="UP000077069"/>
    </source>
</evidence>
<evidence type="ECO:0000313" key="1">
    <source>
        <dbReference type="EMBL" id="OAG03407.1"/>
    </source>
</evidence>
<dbReference type="Proteomes" id="UP000077069">
    <property type="component" value="Unassembled WGS sequence"/>
</dbReference>
<dbReference type="RefSeq" id="XP_018033772.1">
    <property type="nucleotide sequence ID" value="XM_018187602.1"/>
</dbReference>
<keyword evidence="2" id="KW-1185">Reference proteome</keyword>
<gene>
    <name evidence="1" type="ORF">CC84DRAFT_835783</name>
</gene>
<accession>A0A177C9H6</accession>
<protein>
    <submittedName>
        <fullName evidence="1">Uncharacterized protein</fullName>
    </submittedName>
</protein>